<protein>
    <submittedName>
        <fullName evidence="1">Uncharacterized protein</fullName>
    </submittedName>
</protein>
<sequence length="126" mass="14059">MPNLAGKPKLESEEITDFFHEIEVLTSLATYILMDALVMSSKRLKVGRENSVGVIGYKICVAITKVMKPNMFVESKLLNTIVVIFLQFDHLLKNEQHPFKSAAQNSHISGCVHLEILEGAESSTKK</sequence>
<accession>A0A2Z6MV10</accession>
<gene>
    <name evidence="1" type="ORF">TSUD_316100</name>
</gene>
<keyword evidence="2" id="KW-1185">Reference proteome</keyword>
<name>A0A2Z6MV10_TRISU</name>
<evidence type="ECO:0000313" key="2">
    <source>
        <dbReference type="Proteomes" id="UP000242715"/>
    </source>
</evidence>
<proteinExistence type="predicted"/>
<organism evidence="1 2">
    <name type="scientific">Trifolium subterraneum</name>
    <name type="common">Subterranean clover</name>
    <dbReference type="NCBI Taxonomy" id="3900"/>
    <lineage>
        <taxon>Eukaryota</taxon>
        <taxon>Viridiplantae</taxon>
        <taxon>Streptophyta</taxon>
        <taxon>Embryophyta</taxon>
        <taxon>Tracheophyta</taxon>
        <taxon>Spermatophyta</taxon>
        <taxon>Magnoliopsida</taxon>
        <taxon>eudicotyledons</taxon>
        <taxon>Gunneridae</taxon>
        <taxon>Pentapetalae</taxon>
        <taxon>rosids</taxon>
        <taxon>fabids</taxon>
        <taxon>Fabales</taxon>
        <taxon>Fabaceae</taxon>
        <taxon>Papilionoideae</taxon>
        <taxon>50 kb inversion clade</taxon>
        <taxon>NPAAA clade</taxon>
        <taxon>Hologalegina</taxon>
        <taxon>IRL clade</taxon>
        <taxon>Trifolieae</taxon>
        <taxon>Trifolium</taxon>
    </lineage>
</organism>
<dbReference type="AlphaFoldDB" id="A0A2Z6MV10"/>
<evidence type="ECO:0000313" key="1">
    <source>
        <dbReference type="EMBL" id="GAU36484.1"/>
    </source>
</evidence>
<reference evidence="2" key="1">
    <citation type="journal article" date="2017" name="Front. Plant Sci.">
        <title>Climate Clever Clovers: New Paradigm to Reduce the Environmental Footprint of Ruminants by Breeding Low Methanogenic Forages Utilizing Haplotype Variation.</title>
        <authorList>
            <person name="Kaur P."/>
            <person name="Appels R."/>
            <person name="Bayer P.E."/>
            <person name="Keeble-Gagnere G."/>
            <person name="Wang J."/>
            <person name="Hirakawa H."/>
            <person name="Shirasawa K."/>
            <person name="Vercoe P."/>
            <person name="Stefanova K."/>
            <person name="Durmic Z."/>
            <person name="Nichols P."/>
            <person name="Revell C."/>
            <person name="Isobe S.N."/>
            <person name="Edwards D."/>
            <person name="Erskine W."/>
        </authorList>
    </citation>
    <scope>NUCLEOTIDE SEQUENCE [LARGE SCALE GENOMIC DNA]</scope>
    <source>
        <strain evidence="2">cv. Daliak</strain>
    </source>
</reference>
<dbReference type="Proteomes" id="UP000242715">
    <property type="component" value="Unassembled WGS sequence"/>
</dbReference>
<dbReference type="EMBL" id="DF973632">
    <property type="protein sequence ID" value="GAU36484.1"/>
    <property type="molecule type" value="Genomic_DNA"/>
</dbReference>